<dbReference type="RefSeq" id="WP_271887543.1">
    <property type="nucleotide sequence ID" value="NZ_JAQBIE010000002.1"/>
</dbReference>
<gene>
    <name evidence="1" type="ORF">PAF17_02695</name>
</gene>
<evidence type="ECO:0000313" key="1">
    <source>
        <dbReference type="EMBL" id="MDB6176409.1"/>
    </source>
</evidence>
<dbReference type="EMBL" id="JAQBIE010000002">
    <property type="protein sequence ID" value="MDB6176409.1"/>
    <property type="molecule type" value="Genomic_DNA"/>
</dbReference>
<organism evidence="1 2">
    <name type="scientific">Paracoccus onchidii</name>
    <dbReference type="NCBI Taxonomy" id="3017813"/>
    <lineage>
        <taxon>Bacteria</taxon>
        <taxon>Pseudomonadati</taxon>
        <taxon>Pseudomonadota</taxon>
        <taxon>Alphaproteobacteria</taxon>
        <taxon>Rhodobacterales</taxon>
        <taxon>Paracoccaceae</taxon>
        <taxon>Paracoccus</taxon>
    </lineage>
</organism>
<dbReference type="SUPFAM" id="SSF48452">
    <property type="entry name" value="TPR-like"/>
    <property type="match status" value="1"/>
</dbReference>
<evidence type="ECO:0000313" key="2">
    <source>
        <dbReference type="Proteomes" id="UP001165641"/>
    </source>
</evidence>
<reference evidence="1" key="1">
    <citation type="submission" date="2022-12" db="EMBL/GenBank/DDBJ databases">
        <title>Paracoccus onchidii sp. nov., isolated from a marine invertebrate from the South China Sea.</title>
        <authorList>
            <person name="Xu S."/>
            <person name="Liu Z."/>
            <person name="Xu Y."/>
        </authorList>
    </citation>
    <scope>NUCLEOTIDE SEQUENCE</scope>
    <source>
        <strain evidence="1">Z330</strain>
    </source>
</reference>
<name>A0ABT4ZAM8_9RHOB</name>
<proteinExistence type="predicted"/>
<dbReference type="Proteomes" id="UP001165641">
    <property type="component" value="Unassembled WGS sequence"/>
</dbReference>
<protein>
    <submittedName>
        <fullName evidence="1">Uncharacterized protein</fullName>
    </submittedName>
</protein>
<comment type="caution">
    <text evidence="1">The sequence shown here is derived from an EMBL/GenBank/DDBJ whole genome shotgun (WGS) entry which is preliminary data.</text>
</comment>
<dbReference type="Gene3D" id="1.25.40.10">
    <property type="entry name" value="Tetratricopeptide repeat domain"/>
    <property type="match status" value="1"/>
</dbReference>
<sequence>MALQQRGKIFAVRNDRLGGRLGALLNAKRIADDYSARFAFTWSSHANVSPELQHPEQLFSEDFLQEFRETELGFGELQEKALALESLPAGADREWLVNQLSTRNLRCSEAMKVVKMPWEDPDDVAERLVRTLDSIRFNPVVERAMTRIRASLGDTALVAYHLRRGDIIDPAARPSNVLWPSKYIPRVYYEEHINRVLTNEPDARIVIFSDAQHEVDAFCALSPRVIPAAELIDDEELAPLQRDFLELFTMSLCKRIIAPGASAFSSLAALLGNSRIVPITADLSQEERERALTRLTMQLDQTPEVFAGDADLGQNFPELIAFHGRRKTPDVARAILQKHHQRGFHLSYIHDLLAEQHFWAGDADAALKLAQSLKDRPILTDLANAQVYAWAGLAALADNRLAEASRMAHIASWLQPNLPISRLLVGALAASDADQRHLYPVAPEFVVLKMTIVARFQAIAARLPVQGNARGRLNFIPFELDIRDWRDVQSLRLPSAFWNLPNQQKMIGFYRSSFRKQLDNPQIKSLLGQLYVQAGERDQGLELIRTSYEESGDDPFVVLRHARMLAADGQMAKALKGFDHASELSGRHTCFQAELGLAMMRVGKKGAAADLFSQLWDRGHDFIEIHILTADVLRRQGKTRDLALRVADHVDDMVPGALRTAQIHRKVLEQSGQQEQADRIVARFKQWNRSCGKFSSRIGSTG</sequence>
<keyword evidence="2" id="KW-1185">Reference proteome</keyword>
<dbReference type="InterPro" id="IPR011990">
    <property type="entry name" value="TPR-like_helical_dom_sf"/>
</dbReference>
<accession>A0ABT4ZAM8</accession>